<dbReference type="EMBL" id="VSRR010000127">
    <property type="protein sequence ID" value="MPC10724.1"/>
    <property type="molecule type" value="Genomic_DNA"/>
</dbReference>
<keyword evidence="3" id="KW-1185">Reference proteome</keyword>
<evidence type="ECO:0008006" key="4">
    <source>
        <dbReference type="Google" id="ProtNLM"/>
    </source>
</evidence>
<evidence type="ECO:0000313" key="2">
    <source>
        <dbReference type="EMBL" id="MPC10724.1"/>
    </source>
</evidence>
<sequence>MTHLSNPLVCRWQGRAWVTVMGGDKFRREERFVIVMVVVVVMVVEEVVSEGSQREVPGSIWFVWGSHGLVILCCGGCWRVGKVVGEGRGTDRRMGKGPHCCMSPPSSVSEYLVRRRHEY</sequence>
<name>A0A5B7CPZ6_PORTR</name>
<gene>
    <name evidence="2" type="ORF">E2C01_003364</name>
</gene>
<dbReference type="AlphaFoldDB" id="A0A5B7CPZ6"/>
<keyword evidence="1" id="KW-0472">Membrane</keyword>
<reference evidence="2 3" key="1">
    <citation type="submission" date="2019-05" db="EMBL/GenBank/DDBJ databases">
        <title>Another draft genome of Portunus trituberculatus and its Hox gene families provides insights of decapod evolution.</title>
        <authorList>
            <person name="Jeong J.-H."/>
            <person name="Song I."/>
            <person name="Kim S."/>
            <person name="Choi T."/>
            <person name="Kim D."/>
            <person name="Ryu S."/>
            <person name="Kim W."/>
        </authorList>
    </citation>
    <scope>NUCLEOTIDE SEQUENCE [LARGE SCALE GENOMIC DNA]</scope>
    <source>
        <tissue evidence="2">Muscle</tissue>
    </source>
</reference>
<evidence type="ECO:0000256" key="1">
    <source>
        <dbReference type="SAM" id="Phobius"/>
    </source>
</evidence>
<evidence type="ECO:0000313" key="3">
    <source>
        <dbReference type="Proteomes" id="UP000324222"/>
    </source>
</evidence>
<dbReference type="Proteomes" id="UP000324222">
    <property type="component" value="Unassembled WGS sequence"/>
</dbReference>
<protein>
    <recommendedName>
        <fullName evidence="4">Transmembrane protein</fullName>
    </recommendedName>
</protein>
<comment type="caution">
    <text evidence="2">The sequence shown here is derived from an EMBL/GenBank/DDBJ whole genome shotgun (WGS) entry which is preliminary data.</text>
</comment>
<keyword evidence="1" id="KW-1133">Transmembrane helix</keyword>
<feature type="transmembrane region" description="Helical" evidence="1">
    <location>
        <begin position="60"/>
        <end position="78"/>
    </location>
</feature>
<proteinExistence type="predicted"/>
<accession>A0A5B7CPZ6</accession>
<keyword evidence="1" id="KW-0812">Transmembrane</keyword>
<organism evidence="2 3">
    <name type="scientific">Portunus trituberculatus</name>
    <name type="common">Swimming crab</name>
    <name type="synonym">Neptunus trituberculatus</name>
    <dbReference type="NCBI Taxonomy" id="210409"/>
    <lineage>
        <taxon>Eukaryota</taxon>
        <taxon>Metazoa</taxon>
        <taxon>Ecdysozoa</taxon>
        <taxon>Arthropoda</taxon>
        <taxon>Crustacea</taxon>
        <taxon>Multicrustacea</taxon>
        <taxon>Malacostraca</taxon>
        <taxon>Eumalacostraca</taxon>
        <taxon>Eucarida</taxon>
        <taxon>Decapoda</taxon>
        <taxon>Pleocyemata</taxon>
        <taxon>Brachyura</taxon>
        <taxon>Eubrachyura</taxon>
        <taxon>Portunoidea</taxon>
        <taxon>Portunidae</taxon>
        <taxon>Portuninae</taxon>
        <taxon>Portunus</taxon>
    </lineage>
</organism>
<feature type="transmembrane region" description="Helical" evidence="1">
    <location>
        <begin position="31"/>
        <end position="48"/>
    </location>
</feature>